<keyword evidence="1" id="KW-0732">Signal</keyword>
<evidence type="ECO:0000256" key="1">
    <source>
        <dbReference type="SAM" id="SignalP"/>
    </source>
</evidence>
<reference evidence="3" key="1">
    <citation type="submission" date="2015-11" db="EMBL/GenBank/DDBJ databases">
        <title>Draft Genome Sequence of the Radioresistant Bacterium Deinococcus grandis, Isolated from Freshwater Fish in Japan.</title>
        <authorList>
            <person name="Satoh K."/>
            <person name="Onodera T."/>
            <person name="Omoso K."/>
            <person name="Takeda-Yano K."/>
            <person name="Katayama T."/>
            <person name="Oono Y."/>
            <person name="Narumi I."/>
        </authorList>
    </citation>
    <scope>NUCLEOTIDE SEQUENCE [LARGE SCALE GENOMIC DNA]</scope>
    <source>
        <strain evidence="3">ATCC 43672</strain>
    </source>
</reference>
<protein>
    <recommendedName>
        <fullName evidence="4">Lipoprotein</fullName>
    </recommendedName>
</protein>
<feature type="chain" id="PRO_5007086576" description="Lipoprotein" evidence="1">
    <location>
        <begin position="19"/>
        <end position="207"/>
    </location>
</feature>
<dbReference type="PROSITE" id="PS51257">
    <property type="entry name" value="PROKAR_LIPOPROTEIN"/>
    <property type="match status" value="1"/>
</dbReference>
<feature type="signal peptide" evidence="1">
    <location>
        <begin position="1"/>
        <end position="18"/>
    </location>
</feature>
<sequence>MRTIALTAALLTTLTACTAMQRGDQENYPVELTSPYAAAPVLPGKTAFVQVTYPRTAFEDGSELDRYYDQVTFDYSTVRSDGDKVPDPYIGASWIKLDSVDAPKGISVVLVKSEIGRAVIKTRLVGSSVDVQYYDKVRLTYKVSVAADFTPTQKKVTSSSSTLSKYLPSLSDVLPLDAEAAQLKFSVNGAVQSAALAVRTTPEKSSK</sequence>
<dbReference type="OrthoDB" id="69233at2"/>
<comment type="caution">
    <text evidence="2">The sequence shown here is derived from an EMBL/GenBank/DDBJ whole genome shotgun (WGS) entry which is preliminary data.</text>
</comment>
<dbReference type="AlphaFoldDB" id="A0A100HK02"/>
<name>A0A100HK02_9DEIO</name>
<keyword evidence="3" id="KW-1185">Reference proteome</keyword>
<proteinExistence type="predicted"/>
<dbReference type="EMBL" id="BCMS01000001">
    <property type="protein sequence ID" value="GAQ22158.1"/>
    <property type="molecule type" value="Genomic_DNA"/>
</dbReference>
<organism evidence="2 3">
    <name type="scientific">Deinococcus grandis</name>
    <dbReference type="NCBI Taxonomy" id="57498"/>
    <lineage>
        <taxon>Bacteria</taxon>
        <taxon>Thermotogati</taxon>
        <taxon>Deinococcota</taxon>
        <taxon>Deinococci</taxon>
        <taxon>Deinococcales</taxon>
        <taxon>Deinococcaceae</taxon>
        <taxon>Deinococcus</taxon>
    </lineage>
</organism>
<evidence type="ECO:0008006" key="4">
    <source>
        <dbReference type="Google" id="ProtNLM"/>
    </source>
</evidence>
<evidence type="ECO:0000313" key="2">
    <source>
        <dbReference type="EMBL" id="GAQ22158.1"/>
    </source>
</evidence>
<evidence type="ECO:0000313" key="3">
    <source>
        <dbReference type="Proteomes" id="UP000056209"/>
    </source>
</evidence>
<dbReference type="RefSeq" id="WP_058977124.1">
    <property type="nucleotide sequence ID" value="NZ_BCMS01000001.1"/>
</dbReference>
<accession>A0A100HK02</accession>
<gene>
    <name evidence="2" type="ORF">DEIGR_102185</name>
</gene>
<dbReference type="Proteomes" id="UP000056209">
    <property type="component" value="Unassembled WGS sequence"/>
</dbReference>